<feature type="domain" description="Helicase/UvrB N-terminal" evidence="2">
    <location>
        <begin position="3"/>
        <end position="108"/>
    </location>
</feature>
<dbReference type="GO" id="GO:0003677">
    <property type="term" value="F:DNA binding"/>
    <property type="evidence" value="ECO:0007669"/>
    <property type="project" value="InterPro"/>
</dbReference>
<evidence type="ECO:0000256" key="1">
    <source>
        <dbReference type="SAM" id="Coils"/>
    </source>
</evidence>
<dbReference type="EMBL" id="FOIL01000080">
    <property type="protein sequence ID" value="SET95258.1"/>
    <property type="molecule type" value="Genomic_DNA"/>
</dbReference>
<reference evidence="3 4" key="1">
    <citation type="submission" date="2016-10" db="EMBL/GenBank/DDBJ databases">
        <authorList>
            <person name="de Groot N.N."/>
        </authorList>
    </citation>
    <scope>NUCLEOTIDE SEQUENCE [LARGE SCALE GENOMIC DNA]</scope>
    <source>
        <strain evidence="3 4">KH1P1</strain>
    </source>
</reference>
<evidence type="ECO:0000259" key="2">
    <source>
        <dbReference type="Pfam" id="PF04851"/>
    </source>
</evidence>
<organism evidence="3 4">
    <name type="scientific">[Clostridium] aminophilum</name>
    <dbReference type="NCBI Taxonomy" id="1526"/>
    <lineage>
        <taxon>Bacteria</taxon>
        <taxon>Bacillati</taxon>
        <taxon>Bacillota</taxon>
        <taxon>Clostridia</taxon>
        <taxon>Lachnospirales</taxon>
        <taxon>Lachnospiraceae</taxon>
    </lineage>
</organism>
<sequence>MDIQLRDYQLDCLDKVMPKINDGAKHLSVVMTVGLGQRTTSLFLAKKLDSGEHAKTAMVFRYKAALMQTKADAEKLGIESAEFFSVKEFLDNDKEYRYIVLHDLSTYDRKQIQECVQNKRSITISFSAPGQEFVGDNVNPAMNQRLMAYMEKLSPVVCVYVTNEVLDIRDAKYAGEAESVYVNKENLATANWLQQERIQAVNERDEVKKRNDRLQAYMKAIMQAQDQQKIKEQAAEIERLKALLQADERNKKIEELEAREIEYQEQLKEKDARIAQQDQMIAFQQDILSGFGIDAAIIQDSFDQIQMARVSLKNDLESGDDAVKEIALKQLQDKVAEIVSTLTQSALSTKDHKYFEDYLIGELTEEVWGRLDEKSKAFLITAKSNYETMIKMKDSETFDYSGVCLLVTKALEVETTKRFFLSYKNYLARKYNSVSRWPFTLRQWNRGQITENVITDSEFTLGSVVSVIGMKREYDSDGNIVGYSAGHMGTKNEFLDYARNDLFKFSDRRRVEAEIDKDYHFIEKVRLDYRNPSAHRDRLTITSAKGCLEYVIDVQHMLKEMLSTMKI</sequence>
<evidence type="ECO:0000313" key="3">
    <source>
        <dbReference type="EMBL" id="SET95258.1"/>
    </source>
</evidence>
<feature type="coiled-coil region" evidence="1">
    <location>
        <begin position="207"/>
        <end position="273"/>
    </location>
</feature>
<proteinExistence type="predicted"/>
<dbReference type="Proteomes" id="UP000199820">
    <property type="component" value="Unassembled WGS sequence"/>
</dbReference>
<protein>
    <recommendedName>
        <fullName evidence="2">Helicase/UvrB N-terminal domain-containing protein</fullName>
    </recommendedName>
</protein>
<name>A0A1I0IED0_9FIRM</name>
<keyword evidence="1" id="KW-0175">Coiled coil</keyword>
<dbReference type="AlphaFoldDB" id="A0A1I0IED0"/>
<gene>
    <name evidence="3" type="ORF">SAMN04487771_10807</name>
</gene>
<dbReference type="InterPro" id="IPR006935">
    <property type="entry name" value="Helicase/UvrB_N"/>
</dbReference>
<keyword evidence="4" id="KW-1185">Reference proteome</keyword>
<dbReference type="GO" id="GO:0005524">
    <property type="term" value="F:ATP binding"/>
    <property type="evidence" value="ECO:0007669"/>
    <property type="project" value="InterPro"/>
</dbReference>
<dbReference type="Pfam" id="PF04851">
    <property type="entry name" value="ResIII"/>
    <property type="match status" value="1"/>
</dbReference>
<dbReference type="GO" id="GO:0016787">
    <property type="term" value="F:hydrolase activity"/>
    <property type="evidence" value="ECO:0007669"/>
    <property type="project" value="InterPro"/>
</dbReference>
<accession>A0A1I0IED0</accession>
<evidence type="ECO:0000313" key="4">
    <source>
        <dbReference type="Proteomes" id="UP000199820"/>
    </source>
</evidence>